<dbReference type="EMBL" id="FOPP01000005">
    <property type="protein sequence ID" value="SFH12211.1"/>
    <property type="molecule type" value="Genomic_DNA"/>
</dbReference>
<evidence type="ECO:0000256" key="1">
    <source>
        <dbReference type="SAM" id="Phobius"/>
    </source>
</evidence>
<protein>
    <submittedName>
        <fullName evidence="2">Uncharacterized protein</fullName>
    </submittedName>
</protein>
<dbReference type="AlphaFoldDB" id="A0A1I2XJG4"/>
<dbReference type="Proteomes" id="UP000199666">
    <property type="component" value="Unassembled WGS sequence"/>
</dbReference>
<organism evidence="2 3">
    <name type="scientific">Pedobacter insulae</name>
    <dbReference type="NCBI Taxonomy" id="414048"/>
    <lineage>
        <taxon>Bacteria</taxon>
        <taxon>Pseudomonadati</taxon>
        <taxon>Bacteroidota</taxon>
        <taxon>Sphingobacteriia</taxon>
        <taxon>Sphingobacteriales</taxon>
        <taxon>Sphingobacteriaceae</taxon>
        <taxon>Pedobacter</taxon>
    </lineage>
</organism>
<dbReference type="STRING" id="414048.SAMN04489864_105208"/>
<reference evidence="2 3" key="1">
    <citation type="submission" date="2016-10" db="EMBL/GenBank/DDBJ databases">
        <authorList>
            <person name="de Groot N.N."/>
        </authorList>
    </citation>
    <scope>NUCLEOTIDE SEQUENCE [LARGE SCALE GENOMIC DNA]</scope>
    <source>
        <strain evidence="2 3">DSM 18684</strain>
    </source>
</reference>
<proteinExistence type="predicted"/>
<keyword evidence="1" id="KW-0472">Membrane</keyword>
<sequence length="162" mass="19052">MIYISYLPIKSHYLGWGLHLLLIINYFLIMEINPDLQLSSELQELYLENKEWRSQIDFLKDEYRFFTKLFAADKLAAMKHAPEKVEMMGNSLDLLHQKIKDLESLTSEHQHLIESILTEPKQHIGFELIEQNASIGTKIKFLFESDRAIKKDLFELVEGIKL</sequence>
<evidence type="ECO:0000313" key="2">
    <source>
        <dbReference type="EMBL" id="SFH12211.1"/>
    </source>
</evidence>
<keyword evidence="1" id="KW-1133">Transmembrane helix</keyword>
<name>A0A1I2XJG4_9SPHI</name>
<evidence type="ECO:0000313" key="3">
    <source>
        <dbReference type="Proteomes" id="UP000199666"/>
    </source>
</evidence>
<feature type="transmembrane region" description="Helical" evidence="1">
    <location>
        <begin position="12"/>
        <end position="29"/>
    </location>
</feature>
<accession>A0A1I2XJG4</accession>
<gene>
    <name evidence="2" type="ORF">SAMN04489864_105208</name>
</gene>
<keyword evidence="1" id="KW-0812">Transmembrane</keyword>
<keyword evidence="3" id="KW-1185">Reference proteome</keyword>